<dbReference type="PROSITE" id="PS51257">
    <property type="entry name" value="PROKAR_LIPOPROTEIN"/>
    <property type="match status" value="1"/>
</dbReference>
<dbReference type="Pfam" id="PF03640">
    <property type="entry name" value="Lipoprotein_15"/>
    <property type="match status" value="2"/>
</dbReference>
<dbReference type="EMBL" id="CP002475">
    <property type="protein sequence ID" value="ADW07500.1"/>
    <property type="molecule type" value="Genomic_DNA"/>
</dbReference>
<gene>
    <name evidence="3" type="ordered locus">Sfla_6118</name>
</gene>
<evidence type="ECO:0000256" key="2">
    <source>
        <dbReference type="SAM" id="SignalP"/>
    </source>
</evidence>
<dbReference type="AlphaFoldDB" id="A0A8D4BJ87"/>
<feature type="region of interest" description="Disordered" evidence="1">
    <location>
        <begin position="123"/>
        <end position="155"/>
    </location>
</feature>
<evidence type="ECO:0000313" key="4">
    <source>
        <dbReference type="Proteomes" id="UP000002066"/>
    </source>
</evidence>
<dbReference type="OrthoDB" id="597632at2"/>
<reference evidence="3 4" key="1">
    <citation type="submission" date="2011-01" db="EMBL/GenBank/DDBJ databases">
        <title>Complete sequence of chromosome of Streptomyces flavogriseus ATCC 33331.</title>
        <authorList>
            <consortium name="US DOE Joint Genome Institute"/>
            <person name="Lucas S."/>
            <person name="Copeland A."/>
            <person name="Lapidus A."/>
            <person name="Cheng J.-F."/>
            <person name="Goodwin L."/>
            <person name="Pitluck S."/>
            <person name="Davenport K."/>
            <person name="Detter J.C."/>
            <person name="Han C."/>
            <person name="Tapia R."/>
            <person name="Land M."/>
            <person name="Hauser L."/>
            <person name="Kyrpides N."/>
            <person name="Ivanova N."/>
            <person name="Ovchinnikova G."/>
            <person name="Pagani I."/>
            <person name="Brumm P."/>
            <person name="Mead D."/>
            <person name="Woyke T."/>
        </authorList>
    </citation>
    <scope>NUCLEOTIDE SEQUENCE [LARGE SCALE GENOMIC DNA]</scope>
    <source>
        <strain evidence="4">ATCC 33331 / IAF-45CD</strain>
    </source>
</reference>
<sequence>MNRHTRTATALASVLLLAAAAAGCSEDASGGSGTSGTGTELRNSGRQADAPAAPSKSPAATVSARKGTYGEWLVDDKGMTLYVFDKDTKSTSHCTGTCAKAWPPLLESAAPTAGKGIKSSLLKTAPRSDGKKQVTYNGHPLYRFDEDQKPGDTEGQAVDAFGAKWYAISTEGKRITTEPTGNTDGGY</sequence>
<dbReference type="InterPro" id="IPR005297">
    <property type="entry name" value="Lipoprotein_repeat"/>
</dbReference>
<name>A0A8D4BJ87_STRFA</name>
<dbReference type="PANTHER" id="PTHR39335">
    <property type="entry name" value="BLL4220 PROTEIN"/>
    <property type="match status" value="1"/>
</dbReference>
<dbReference type="GO" id="GO:0043448">
    <property type="term" value="P:alkane catabolic process"/>
    <property type="evidence" value="ECO:0007669"/>
    <property type="project" value="TreeGrafter"/>
</dbReference>
<feature type="compositionally biased region" description="Low complexity" evidence="1">
    <location>
        <begin position="48"/>
        <end position="64"/>
    </location>
</feature>
<keyword evidence="2" id="KW-0732">Signal</keyword>
<evidence type="ECO:0000313" key="3">
    <source>
        <dbReference type="EMBL" id="ADW07500.1"/>
    </source>
</evidence>
<feature type="signal peptide" evidence="2">
    <location>
        <begin position="1"/>
        <end position="22"/>
    </location>
</feature>
<dbReference type="KEGG" id="sfa:Sfla_6118"/>
<accession>A0A8D4BJ87</accession>
<feature type="compositionally biased region" description="Basic and acidic residues" evidence="1">
    <location>
        <begin position="142"/>
        <end position="152"/>
    </location>
</feature>
<protein>
    <submittedName>
        <fullName evidence="3">Lipoprotein</fullName>
    </submittedName>
</protein>
<dbReference type="PANTHER" id="PTHR39335:SF1">
    <property type="entry name" value="BLL4220 PROTEIN"/>
    <property type="match status" value="1"/>
</dbReference>
<keyword evidence="3" id="KW-0449">Lipoprotein</keyword>
<evidence type="ECO:0000256" key="1">
    <source>
        <dbReference type="SAM" id="MobiDB-lite"/>
    </source>
</evidence>
<feature type="region of interest" description="Disordered" evidence="1">
    <location>
        <begin position="25"/>
        <end position="64"/>
    </location>
</feature>
<organism evidence="3 4">
    <name type="scientific">Streptomyces pratensis (strain ATCC 33331 / IAF-45CD)</name>
    <dbReference type="NCBI Taxonomy" id="591167"/>
    <lineage>
        <taxon>Bacteria</taxon>
        <taxon>Bacillati</taxon>
        <taxon>Actinomycetota</taxon>
        <taxon>Actinomycetes</taxon>
        <taxon>Kitasatosporales</taxon>
        <taxon>Streptomycetaceae</taxon>
        <taxon>Streptomyces</taxon>
    </lineage>
</organism>
<feature type="chain" id="PRO_5039433499" evidence="2">
    <location>
        <begin position="23"/>
        <end position="187"/>
    </location>
</feature>
<dbReference type="Proteomes" id="UP000002066">
    <property type="component" value="Chromosome"/>
</dbReference>
<proteinExistence type="predicted"/>